<evidence type="ECO:0000313" key="3">
    <source>
        <dbReference type="Proteomes" id="UP000184532"/>
    </source>
</evidence>
<dbReference type="SMART" id="SM00849">
    <property type="entry name" value="Lactamase_B"/>
    <property type="match status" value="1"/>
</dbReference>
<feature type="domain" description="Metallo-beta-lactamase" evidence="1">
    <location>
        <begin position="262"/>
        <end position="444"/>
    </location>
</feature>
<gene>
    <name evidence="2" type="ORF">SAMN04488116_2490</name>
</gene>
<dbReference type="SUPFAM" id="SSF56281">
    <property type="entry name" value="Metallo-hydrolase/oxidoreductase"/>
    <property type="match status" value="1"/>
</dbReference>
<reference evidence="3" key="1">
    <citation type="submission" date="2016-11" db="EMBL/GenBank/DDBJ databases">
        <authorList>
            <person name="Varghese N."/>
            <person name="Submissions S."/>
        </authorList>
    </citation>
    <scope>NUCLEOTIDE SEQUENCE [LARGE SCALE GENOMIC DNA]</scope>
    <source>
        <strain evidence="3">DSM 22638</strain>
    </source>
</reference>
<sequence>MGKKCIIGTLLILLAGCKYQPNGKEILAKIKSHYDQKPTAGLHVSYQQVGFNPYQSYDYEHPDSLRSMHMVNLDGQRFFAERRAWFPGGFEFGLKEFQQDSVGYQYDLKGIVLGKRVIKQPKERIEEVREELTELVDFRFSQKFLSQEDRVSVDTLDFRKNLTTLIQITDEQDTLKVTYQIEPVALQSISFNGSEEEWLFNNINGGSYMDGIQHFKNGSLKGLYTLEQVKQINSIAQEHFYIPEEYSMYQPEKKQPSVEKIGPDLYLVKSLPADRNVLFTTDPNGITVFGAPISDRLSQLVIDLITTRFPEEQIHAVYVTHAHSDHIGGLPAYAKLGATILADAYSILAIKAYPKFGDTIDSFVFKEVVNESVIGDAQFFVVDNSHSKGQSFVYFRANEVMYQGDFFEIPADNTFPHYVPNATREFMEFIATRNLSVKRIVAHHRNDFITMDLLQMYYDSKK</sequence>
<dbReference type="Pfam" id="PF00753">
    <property type="entry name" value="Lactamase_B"/>
    <property type="match status" value="1"/>
</dbReference>
<keyword evidence="3" id="KW-1185">Reference proteome</keyword>
<proteinExistence type="predicted"/>
<evidence type="ECO:0000313" key="2">
    <source>
        <dbReference type="EMBL" id="SHG77607.1"/>
    </source>
</evidence>
<dbReference type="RefSeq" id="WP_073179988.1">
    <property type="nucleotide sequence ID" value="NZ_FQWL01000003.1"/>
</dbReference>
<evidence type="ECO:0000259" key="1">
    <source>
        <dbReference type="SMART" id="SM00849"/>
    </source>
</evidence>
<name>A0A1M5MK96_9FLAO</name>
<dbReference type="Proteomes" id="UP000184532">
    <property type="component" value="Unassembled WGS sequence"/>
</dbReference>
<dbReference type="AlphaFoldDB" id="A0A1M5MK96"/>
<organism evidence="2 3">
    <name type="scientific">Flagellimonas flava</name>
    <dbReference type="NCBI Taxonomy" id="570519"/>
    <lineage>
        <taxon>Bacteria</taxon>
        <taxon>Pseudomonadati</taxon>
        <taxon>Bacteroidota</taxon>
        <taxon>Flavobacteriia</taxon>
        <taxon>Flavobacteriales</taxon>
        <taxon>Flavobacteriaceae</taxon>
        <taxon>Flagellimonas</taxon>
    </lineage>
</organism>
<dbReference type="EMBL" id="FQWL01000003">
    <property type="protein sequence ID" value="SHG77607.1"/>
    <property type="molecule type" value="Genomic_DNA"/>
</dbReference>
<dbReference type="Gene3D" id="3.60.15.10">
    <property type="entry name" value="Ribonuclease Z/Hydroxyacylglutathione hydrolase-like"/>
    <property type="match status" value="1"/>
</dbReference>
<dbReference type="InterPro" id="IPR036866">
    <property type="entry name" value="RibonucZ/Hydroxyglut_hydro"/>
</dbReference>
<accession>A0A1M5MK96</accession>
<dbReference type="PROSITE" id="PS51257">
    <property type="entry name" value="PROKAR_LIPOPROTEIN"/>
    <property type="match status" value="1"/>
</dbReference>
<protein>
    <submittedName>
        <fullName evidence="2">Metallo-beta-lactamase superfamily protein</fullName>
    </submittedName>
</protein>
<dbReference type="InterPro" id="IPR001279">
    <property type="entry name" value="Metallo-B-lactamas"/>
</dbReference>
<dbReference type="OrthoDB" id="1273797at2"/>
<dbReference type="STRING" id="570519.SAMN04488116_2490"/>